<sequence length="126" mass="13516">MSAPGFRLSSTVLGSADPRGLAAFYRELLGWELRMDDPEWVVIKPPSGTTGLAFQLEDGHVPPTWPAGPGEQQMQAHLDIAVDDLEAGVARAQALGAGLAAYQPQDDVRVMIDPAGHPFCLFEPVH</sequence>
<dbReference type="InterPro" id="IPR037523">
    <property type="entry name" value="VOC_core"/>
</dbReference>
<dbReference type="EMBL" id="BAAAJE010000026">
    <property type="protein sequence ID" value="GAA1159836.1"/>
    <property type="molecule type" value="Genomic_DNA"/>
</dbReference>
<dbReference type="PROSITE" id="PS51819">
    <property type="entry name" value="VOC"/>
    <property type="match status" value="1"/>
</dbReference>
<dbReference type="Pfam" id="PF18029">
    <property type="entry name" value="Glyoxalase_6"/>
    <property type="match status" value="1"/>
</dbReference>
<feature type="domain" description="VOC" evidence="1">
    <location>
        <begin position="7"/>
        <end position="126"/>
    </location>
</feature>
<dbReference type="RefSeq" id="WP_343909972.1">
    <property type="nucleotide sequence ID" value="NZ_BAAAJE010000026.1"/>
</dbReference>
<organism evidence="2 3">
    <name type="scientific">Nocardioides aquiterrae</name>
    <dbReference type="NCBI Taxonomy" id="203799"/>
    <lineage>
        <taxon>Bacteria</taxon>
        <taxon>Bacillati</taxon>
        <taxon>Actinomycetota</taxon>
        <taxon>Actinomycetes</taxon>
        <taxon>Propionibacteriales</taxon>
        <taxon>Nocardioidaceae</taxon>
        <taxon>Nocardioides</taxon>
    </lineage>
</organism>
<dbReference type="PANTHER" id="PTHR35908">
    <property type="entry name" value="HYPOTHETICAL FUSION PROTEIN"/>
    <property type="match status" value="1"/>
</dbReference>
<dbReference type="Proteomes" id="UP001499979">
    <property type="component" value="Unassembled WGS sequence"/>
</dbReference>
<evidence type="ECO:0000259" key="1">
    <source>
        <dbReference type="PROSITE" id="PS51819"/>
    </source>
</evidence>
<reference evidence="3" key="1">
    <citation type="journal article" date="2019" name="Int. J. Syst. Evol. Microbiol.">
        <title>The Global Catalogue of Microorganisms (GCM) 10K type strain sequencing project: providing services to taxonomists for standard genome sequencing and annotation.</title>
        <authorList>
            <consortium name="The Broad Institute Genomics Platform"/>
            <consortium name="The Broad Institute Genome Sequencing Center for Infectious Disease"/>
            <person name="Wu L."/>
            <person name="Ma J."/>
        </authorList>
    </citation>
    <scope>NUCLEOTIDE SEQUENCE [LARGE SCALE GENOMIC DNA]</scope>
    <source>
        <strain evidence="3">JCM 11813</strain>
    </source>
</reference>
<keyword evidence="3" id="KW-1185">Reference proteome</keyword>
<proteinExistence type="predicted"/>
<dbReference type="InterPro" id="IPR029068">
    <property type="entry name" value="Glyas_Bleomycin-R_OHBP_Dase"/>
</dbReference>
<accession>A0ABP4F8P1</accession>
<comment type="caution">
    <text evidence="2">The sequence shown here is derived from an EMBL/GenBank/DDBJ whole genome shotgun (WGS) entry which is preliminary data.</text>
</comment>
<dbReference type="SUPFAM" id="SSF54593">
    <property type="entry name" value="Glyoxalase/Bleomycin resistance protein/Dihydroxybiphenyl dioxygenase"/>
    <property type="match status" value="1"/>
</dbReference>
<protein>
    <submittedName>
        <fullName evidence="2">VOC family protein</fullName>
    </submittedName>
</protein>
<dbReference type="PANTHER" id="PTHR35908:SF1">
    <property type="entry name" value="CONSERVED PROTEIN"/>
    <property type="match status" value="1"/>
</dbReference>
<evidence type="ECO:0000313" key="3">
    <source>
        <dbReference type="Proteomes" id="UP001499979"/>
    </source>
</evidence>
<name>A0ABP4F8P1_9ACTN</name>
<dbReference type="CDD" id="cd06587">
    <property type="entry name" value="VOC"/>
    <property type="match status" value="1"/>
</dbReference>
<dbReference type="Gene3D" id="3.10.180.10">
    <property type="entry name" value="2,3-Dihydroxybiphenyl 1,2-Dioxygenase, domain 1"/>
    <property type="match status" value="1"/>
</dbReference>
<dbReference type="InterPro" id="IPR041581">
    <property type="entry name" value="Glyoxalase_6"/>
</dbReference>
<gene>
    <name evidence="2" type="ORF">GCM10009606_42430</name>
</gene>
<evidence type="ECO:0000313" key="2">
    <source>
        <dbReference type="EMBL" id="GAA1159836.1"/>
    </source>
</evidence>